<proteinExistence type="predicted"/>
<dbReference type="EMBL" id="VTOU01000003">
    <property type="protein sequence ID" value="TZG25972.1"/>
    <property type="molecule type" value="Genomic_DNA"/>
</dbReference>
<keyword evidence="2" id="KW-1185">Reference proteome</keyword>
<dbReference type="InterPro" id="IPR021322">
    <property type="entry name" value="DUF2924"/>
</dbReference>
<evidence type="ECO:0000313" key="1">
    <source>
        <dbReference type="EMBL" id="TZG25972.1"/>
    </source>
</evidence>
<organism evidence="1 2">
    <name type="scientific">Sphingomonas montanisoli</name>
    <dbReference type="NCBI Taxonomy" id="2606412"/>
    <lineage>
        <taxon>Bacteria</taxon>
        <taxon>Pseudomonadati</taxon>
        <taxon>Pseudomonadota</taxon>
        <taxon>Alphaproteobacteria</taxon>
        <taxon>Sphingomonadales</taxon>
        <taxon>Sphingomonadaceae</taxon>
        <taxon>Sphingomonas</taxon>
    </lineage>
</organism>
<reference evidence="1 2" key="1">
    <citation type="submission" date="2019-08" db="EMBL/GenBank/DDBJ databases">
        <authorList>
            <person name="Wang G."/>
            <person name="Xu Z."/>
        </authorList>
    </citation>
    <scope>NUCLEOTIDE SEQUENCE [LARGE SCALE GENOMIC DNA]</scope>
    <source>
        <strain evidence="1 2">ZX</strain>
    </source>
</reference>
<dbReference type="Pfam" id="PF11149">
    <property type="entry name" value="DUF2924"/>
    <property type="match status" value="1"/>
</dbReference>
<sequence>MRAVDLSRLQAMCPDDLQREWSRACGTPPPNIAPDLLRMGIAFALQDRRDAGNRMDRKLARAAAQPVEKPPMRKTLSAGTQLIRSWQGRTISVAVTDEGFVFEDRRYSSLSRIASEVTGTRWSGPRFFGLTDHG</sequence>
<protein>
    <submittedName>
        <fullName evidence="1">DUF2924 domain-containing protein</fullName>
    </submittedName>
</protein>
<gene>
    <name evidence="1" type="ORF">FYJ91_13450</name>
</gene>
<dbReference type="Proteomes" id="UP000322077">
    <property type="component" value="Unassembled WGS sequence"/>
</dbReference>
<dbReference type="RefSeq" id="WP_149522779.1">
    <property type="nucleotide sequence ID" value="NZ_VTOU01000003.1"/>
</dbReference>
<name>A0A5D9C3W9_9SPHN</name>
<dbReference type="AlphaFoldDB" id="A0A5D9C3W9"/>
<comment type="caution">
    <text evidence="1">The sequence shown here is derived from an EMBL/GenBank/DDBJ whole genome shotgun (WGS) entry which is preliminary data.</text>
</comment>
<accession>A0A5D9C3W9</accession>
<evidence type="ECO:0000313" key="2">
    <source>
        <dbReference type="Proteomes" id="UP000322077"/>
    </source>
</evidence>